<organism evidence="2 3">
    <name type="scientific">Microvirgula aerodenitrificans</name>
    <dbReference type="NCBI Taxonomy" id="57480"/>
    <lineage>
        <taxon>Bacteria</taxon>
        <taxon>Pseudomonadati</taxon>
        <taxon>Pseudomonadota</taxon>
        <taxon>Betaproteobacteria</taxon>
        <taxon>Neisseriales</taxon>
        <taxon>Aquaspirillaceae</taxon>
        <taxon>Microvirgula</taxon>
    </lineage>
</organism>
<sequence>MQASACCCEIYVYAHTIHGNIDKKCDMKAIRLPCYCGSLRQASRVVTQLYDQKLKPSGITITQFGILKLLAACPGLSTGSLAEALAMDSTTLTRTLKIIQENGWIAVTTGDDRRKRCWSITPTGRQHLEQAEPLWKSAQQEFARLAHDVDLDSLTRTVFQLVQKVGE</sequence>
<dbReference type="KEGG" id="maer:DAI18_06820"/>
<name>A0A2S0P8U5_9NEIS</name>
<evidence type="ECO:0000313" key="3">
    <source>
        <dbReference type="Proteomes" id="UP000244173"/>
    </source>
</evidence>
<reference evidence="2 3" key="1">
    <citation type="submission" date="2018-04" db="EMBL/GenBank/DDBJ databases">
        <title>Denitrifier Microvirgula.</title>
        <authorList>
            <person name="Anderson E."/>
            <person name="Jang J."/>
            <person name="Ishii S."/>
        </authorList>
    </citation>
    <scope>NUCLEOTIDE SEQUENCE [LARGE SCALE GENOMIC DNA]</scope>
    <source>
        <strain evidence="2 3">BE2.4</strain>
    </source>
</reference>
<dbReference type="InterPro" id="IPR011991">
    <property type="entry name" value="ArsR-like_HTH"/>
</dbReference>
<gene>
    <name evidence="2" type="ORF">DAI18_06820</name>
</gene>
<dbReference type="SMART" id="SM00347">
    <property type="entry name" value="HTH_MARR"/>
    <property type="match status" value="1"/>
</dbReference>
<dbReference type="PROSITE" id="PS50995">
    <property type="entry name" value="HTH_MARR_2"/>
    <property type="match status" value="1"/>
</dbReference>
<dbReference type="EMBL" id="CP028519">
    <property type="protein sequence ID" value="AVY93788.1"/>
    <property type="molecule type" value="Genomic_DNA"/>
</dbReference>
<dbReference type="CDD" id="cd00090">
    <property type="entry name" value="HTH_ARSR"/>
    <property type="match status" value="1"/>
</dbReference>
<dbReference type="Gene3D" id="1.10.10.10">
    <property type="entry name" value="Winged helix-like DNA-binding domain superfamily/Winged helix DNA-binding domain"/>
    <property type="match status" value="1"/>
</dbReference>
<feature type="domain" description="HTH marR-type" evidence="1">
    <location>
        <begin position="32"/>
        <end position="163"/>
    </location>
</feature>
<keyword evidence="3" id="KW-1185">Reference proteome</keyword>
<proteinExistence type="predicted"/>
<dbReference type="InterPro" id="IPR039422">
    <property type="entry name" value="MarR/SlyA-like"/>
</dbReference>
<dbReference type="PANTHER" id="PTHR33164">
    <property type="entry name" value="TRANSCRIPTIONAL REGULATOR, MARR FAMILY"/>
    <property type="match status" value="1"/>
</dbReference>
<dbReference type="GO" id="GO:0006950">
    <property type="term" value="P:response to stress"/>
    <property type="evidence" value="ECO:0007669"/>
    <property type="project" value="TreeGrafter"/>
</dbReference>
<dbReference type="Pfam" id="PF01047">
    <property type="entry name" value="MarR"/>
    <property type="match status" value="1"/>
</dbReference>
<evidence type="ECO:0000313" key="2">
    <source>
        <dbReference type="EMBL" id="AVY93788.1"/>
    </source>
</evidence>
<dbReference type="InterPro" id="IPR036390">
    <property type="entry name" value="WH_DNA-bd_sf"/>
</dbReference>
<dbReference type="Proteomes" id="UP000244173">
    <property type="component" value="Chromosome"/>
</dbReference>
<protein>
    <submittedName>
        <fullName evidence="2">MarR family transcriptional regulator</fullName>
    </submittedName>
</protein>
<dbReference type="InterPro" id="IPR000835">
    <property type="entry name" value="HTH_MarR-typ"/>
</dbReference>
<dbReference type="PANTHER" id="PTHR33164:SF105">
    <property type="entry name" value="TRANSCRIPTIONAL REPRESSOR PROTEIN-RELATED"/>
    <property type="match status" value="1"/>
</dbReference>
<dbReference type="AlphaFoldDB" id="A0A2S0P8U5"/>
<dbReference type="InterPro" id="IPR036388">
    <property type="entry name" value="WH-like_DNA-bd_sf"/>
</dbReference>
<dbReference type="SUPFAM" id="SSF46785">
    <property type="entry name" value="Winged helix' DNA-binding domain"/>
    <property type="match status" value="1"/>
</dbReference>
<dbReference type="GO" id="GO:0003700">
    <property type="term" value="F:DNA-binding transcription factor activity"/>
    <property type="evidence" value="ECO:0007669"/>
    <property type="project" value="InterPro"/>
</dbReference>
<accession>A0A2S0P8U5</accession>
<evidence type="ECO:0000259" key="1">
    <source>
        <dbReference type="PROSITE" id="PS50995"/>
    </source>
</evidence>